<organism evidence="1">
    <name type="scientific">Aquarana catesbeiana</name>
    <name type="common">American bullfrog</name>
    <name type="synonym">Rana catesbeiana</name>
    <dbReference type="NCBI Taxonomy" id="8400"/>
    <lineage>
        <taxon>Eukaryota</taxon>
        <taxon>Metazoa</taxon>
        <taxon>Chordata</taxon>
        <taxon>Craniata</taxon>
        <taxon>Vertebrata</taxon>
        <taxon>Euteleostomi</taxon>
        <taxon>Amphibia</taxon>
        <taxon>Batrachia</taxon>
        <taxon>Anura</taxon>
        <taxon>Neobatrachia</taxon>
        <taxon>Ranoidea</taxon>
        <taxon>Ranidae</taxon>
        <taxon>Aquarana</taxon>
    </lineage>
</organism>
<proteinExistence type="predicted"/>
<sequence length="42" mass="4914">MCLKLECFEKTIQCNVRRGHSSCFHIWTLGALVYCGTPEKYF</sequence>
<name>A0A2G9RE23_AQUCT</name>
<gene>
    <name evidence="1" type="ORF">AB205_0042680</name>
</gene>
<evidence type="ECO:0000313" key="1">
    <source>
        <dbReference type="EMBL" id="PIO26094.1"/>
    </source>
</evidence>
<protein>
    <submittedName>
        <fullName evidence="1">Uncharacterized protein</fullName>
    </submittedName>
</protein>
<accession>A0A2G9RE23</accession>
<reference evidence="1" key="1">
    <citation type="submission" date="2017-08" db="EMBL/GenBank/DDBJ databases">
        <title>Assembly of the North American Bullfrog Genome.</title>
        <authorList>
            <person name="Warren R.L."/>
            <person name="Vandervalk B.P."/>
            <person name="Kucuk E."/>
            <person name="Birol I."/>
            <person name="Helbing C."/>
            <person name="Pandoh P."/>
            <person name="Behsaz B."/>
            <person name="Mohamadi H."/>
            <person name="Chu J."/>
            <person name="Jackman S."/>
            <person name="Hammond S.A."/>
            <person name="Veldhoen N."/>
            <person name="Kirk H."/>
            <person name="Zhao Y."/>
            <person name="Coope R."/>
            <person name="Pleasance S."/>
            <person name="Moore R."/>
            <person name="Holt R."/>
        </authorList>
    </citation>
    <scope>NUCLEOTIDE SEQUENCE</scope>
    <source>
        <strain evidence="1">Bruno</strain>
        <tissue evidence="1">Liver</tissue>
    </source>
</reference>
<dbReference type="EMBL" id="KV947353">
    <property type="protein sequence ID" value="PIO26094.1"/>
    <property type="molecule type" value="Genomic_DNA"/>
</dbReference>
<dbReference type="AlphaFoldDB" id="A0A2G9RE23"/>